<feature type="transmembrane region" description="Helical" evidence="6">
    <location>
        <begin position="57"/>
        <end position="79"/>
    </location>
</feature>
<dbReference type="AlphaFoldDB" id="F0SMI3"/>
<dbReference type="Proteomes" id="UP000006860">
    <property type="component" value="Chromosome"/>
</dbReference>
<comment type="subcellular location">
    <subcellularLocation>
        <location evidence="1">Membrane</location>
        <topology evidence="1">Multi-pass membrane protein</topology>
    </subcellularLocation>
</comment>
<evidence type="ECO:0000256" key="6">
    <source>
        <dbReference type="SAM" id="Phobius"/>
    </source>
</evidence>
<evidence type="ECO:0000256" key="3">
    <source>
        <dbReference type="ARBA" id="ARBA00022989"/>
    </source>
</evidence>
<dbReference type="RefSeq" id="WP_013626489.1">
    <property type="nucleotide sequence ID" value="NC_015174.1"/>
</dbReference>
<dbReference type="PANTHER" id="PTHR33507:SF3">
    <property type="entry name" value="INNER MEMBRANE PROTEIN YBBJ"/>
    <property type="match status" value="1"/>
</dbReference>
<accession>F0SMI3</accession>
<evidence type="ECO:0000256" key="1">
    <source>
        <dbReference type="ARBA" id="ARBA00004141"/>
    </source>
</evidence>
<dbReference type="eggNOG" id="COG1030">
    <property type="taxonomic scope" value="Bacteria"/>
</dbReference>
<dbReference type="Gene3D" id="2.40.50.140">
    <property type="entry name" value="Nucleic acid-binding proteins"/>
    <property type="match status" value="1"/>
</dbReference>
<dbReference type="Pfam" id="PF01957">
    <property type="entry name" value="NfeD"/>
    <property type="match status" value="1"/>
</dbReference>
<dbReference type="InterPro" id="IPR002810">
    <property type="entry name" value="NfeD-like_C"/>
</dbReference>
<evidence type="ECO:0000259" key="7">
    <source>
        <dbReference type="Pfam" id="PF01957"/>
    </source>
</evidence>
<dbReference type="EMBL" id="CP002546">
    <property type="protein sequence ID" value="ADY57745.1"/>
    <property type="molecule type" value="Genomic_DNA"/>
</dbReference>
<reference evidence="9" key="1">
    <citation type="submission" date="2011-02" db="EMBL/GenBank/DDBJ databases">
        <title>The complete genome of Planctomyces brasiliensis DSM 5305.</title>
        <authorList>
            <person name="Lucas S."/>
            <person name="Copeland A."/>
            <person name="Lapidus A."/>
            <person name="Bruce D."/>
            <person name="Goodwin L."/>
            <person name="Pitluck S."/>
            <person name="Kyrpides N."/>
            <person name="Mavromatis K."/>
            <person name="Pagani I."/>
            <person name="Ivanova N."/>
            <person name="Ovchinnikova G."/>
            <person name="Lu M."/>
            <person name="Detter J.C."/>
            <person name="Han C."/>
            <person name="Land M."/>
            <person name="Hauser L."/>
            <person name="Markowitz V."/>
            <person name="Cheng J.-F."/>
            <person name="Hugenholtz P."/>
            <person name="Woyke T."/>
            <person name="Wu D."/>
            <person name="Tindall B."/>
            <person name="Pomrenke H.G."/>
            <person name="Brambilla E."/>
            <person name="Klenk H.-P."/>
            <person name="Eisen J.A."/>
        </authorList>
    </citation>
    <scope>NUCLEOTIDE SEQUENCE [LARGE SCALE GENOMIC DNA]</scope>
    <source>
        <strain evidence="9">ATCC 49424 / DSM 5305 / JCM 21570 / NBRC 103401 / IFAM 1448</strain>
    </source>
</reference>
<name>F0SMI3_RUBBR</name>
<protein>
    <recommendedName>
        <fullName evidence="7">NfeD-like C-terminal domain-containing protein</fullName>
    </recommendedName>
</protein>
<evidence type="ECO:0000256" key="5">
    <source>
        <dbReference type="SAM" id="MobiDB-lite"/>
    </source>
</evidence>
<feature type="transmembrane region" description="Helical" evidence="6">
    <location>
        <begin position="6"/>
        <end position="24"/>
    </location>
</feature>
<evidence type="ECO:0000313" key="9">
    <source>
        <dbReference type="Proteomes" id="UP000006860"/>
    </source>
</evidence>
<proteinExistence type="predicted"/>
<dbReference type="KEGG" id="pbs:Plabr_0115"/>
<organism evidence="8 9">
    <name type="scientific">Rubinisphaera brasiliensis (strain ATCC 49424 / DSM 5305 / JCM 21570 / IAM 15109 / NBRC 103401 / IFAM 1448)</name>
    <name type="common">Planctomyces brasiliensis</name>
    <dbReference type="NCBI Taxonomy" id="756272"/>
    <lineage>
        <taxon>Bacteria</taxon>
        <taxon>Pseudomonadati</taxon>
        <taxon>Planctomycetota</taxon>
        <taxon>Planctomycetia</taxon>
        <taxon>Planctomycetales</taxon>
        <taxon>Planctomycetaceae</taxon>
        <taxon>Rubinisphaera</taxon>
    </lineage>
</organism>
<dbReference type="HOGENOM" id="CLU_1365351_0_0_0"/>
<evidence type="ECO:0000256" key="2">
    <source>
        <dbReference type="ARBA" id="ARBA00022692"/>
    </source>
</evidence>
<keyword evidence="4 6" id="KW-0472">Membrane</keyword>
<dbReference type="InterPro" id="IPR052165">
    <property type="entry name" value="Membrane_assoc_protease"/>
</dbReference>
<gene>
    <name evidence="8" type="ordered locus">Plabr_0115</name>
</gene>
<sequence>MDNGFLAIALLALSAALIIAEVFIPSAGMLAIGMLISLVASFYFAWTAWWATQPTLFFGFVGFAIVMLPVVTVGALSWLPKTRFGKRILLEAPDGPVEEAFAREEEQLRSLIGRRVKTITPLSPGGLISVDRERIHAYSQGVVIERGVTVEIVKVSGNRAVVREVLEDEQSAPAPSLENDSNDNDDDTNPLDLDLREAEN</sequence>
<keyword evidence="2 6" id="KW-0812">Transmembrane</keyword>
<keyword evidence="3 6" id="KW-1133">Transmembrane helix</keyword>
<evidence type="ECO:0000256" key="4">
    <source>
        <dbReference type="ARBA" id="ARBA00023136"/>
    </source>
</evidence>
<keyword evidence="9" id="KW-1185">Reference proteome</keyword>
<dbReference type="InterPro" id="IPR012340">
    <property type="entry name" value="NA-bd_OB-fold"/>
</dbReference>
<dbReference type="PANTHER" id="PTHR33507">
    <property type="entry name" value="INNER MEMBRANE PROTEIN YBBJ"/>
    <property type="match status" value="1"/>
</dbReference>
<evidence type="ECO:0000313" key="8">
    <source>
        <dbReference type="EMBL" id="ADY57745.1"/>
    </source>
</evidence>
<dbReference type="OrthoDB" id="283587at2"/>
<feature type="compositionally biased region" description="Acidic residues" evidence="5">
    <location>
        <begin position="180"/>
        <end position="189"/>
    </location>
</feature>
<feature type="domain" description="NfeD-like C-terminal" evidence="7">
    <location>
        <begin position="110"/>
        <end position="163"/>
    </location>
</feature>
<feature type="transmembrane region" description="Helical" evidence="6">
    <location>
        <begin position="31"/>
        <end position="51"/>
    </location>
</feature>
<dbReference type="GO" id="GO:0005886">
    <property type="term" value="C:plasma membrane"/>
    <property type="evidence" value="ECO:0007669"/>
    <property type="project" value="TreeGrafter"/>
</dbReference>
<dbReference type="STRING" id="756272.Plabr_0115"/>
<feature type="region of interest" description="Disordered" evidence="5">
    <location>
        <begin position="165"/>
        <end position="200"/>
    </location>
</feature>